<protein>
    <submittedName>
        <fullName evidence="6">Ribose ABC transporter substrate-binding protein</fullName>
    </submittedName>
</protein>
<dbReference type="KEGG" id="buz:AYM40_11910"/>
<dbReference type="EMBL" id="CP014578">
    <property type="protein sequence ID" value="ANB72989.1"/>
    <property type="molecule type" value="Genomic_DNA"/>
</dbReference>
<sequence length="407" mass="43314">MFDMFRVWQAAAPKMQTQFIADGESSVGKKVSTDRPVRHVGACRTHRRAVPHSLRHIALLISAGLIGTAAHATDDSLTNRQSDITPLCGAKPMIVGVSDGYGGNTWRKTGLAEVKDELSRCKNVKRIIYSNANGDPQKANSDINSMVAQGVNVLIMLPDFGAVQLPAMRAAMKAGVSVVPYSAQISGVAGRDYVVNVVGDTKQIGVLWANWLGTNLKKGNVVFVGGSPGAAGSRNFMDGLKAGLDKYPNLKLLNDQFVVTNWNPVDAQKATAGLIAQYPHIDAIVTDYGVTALAAAKAFEQAHLPVPAIVTIASDNELNCHYLSAKKSGTAFPYYTLDGTTTYVRFAVRHGVASYQGTADNESPSVLPFAYADSAKGLDPKCDPSAPPDADLSSALPPEKLKAVFEQ</sequence>
<dbReference type="InterPro" id="IPR025997">
    <property type="entry name" value="SBP_2_dom"/>
</dbReference>
<keyword evidence="7" id="KW-1185">Reference proteome</keyword>
<dbReference type="PANTHER" id="PTHR30036">
    <property type="entry name" value="D-XYLOSE-BINDING PERIPLASMIC PROTEIN"/>
    <property type="match status" value="1"/>
</dbReference>
<accession>A0A160FKL8</accession>
<dbReference type="GO" id="GO:0030288">
    <property type="term" value="C:outer membrane-bounded periplasmic space"/>
    <property type="evidence" value="ECO:0007669"/>
    <property type="project" value="TreeGrafter"/>
</dbReference>
<comment type="similarity">
    <text evidence="2">Belongs to the bacterial solute-binding protein 2 family.</text>
</comment>
<dbReference type="Pfam" id="PF13407">
    <property type="entry name" value="Peripla_BP_4"/>
    <property type="match status" value="1"/>
</dbReference>
<evidence type="ECO:0000256" key="3">
    <source>
        <dbReference type="ARBA" id="ARBA00022729"/>
    </source>
</evidence>
<organism evidence="6 7">
    <name type="scientific">Paraburkholderia phytofirmans OLGA172</name>
    <dbReference type="NCBI Taxonomy" id="1417228"/>
    <lineage>
        <taxon>Bacteria</taxon>
        <taxon>Pseudomonadati</taxon>
        <taxon>Pseudomonadota</taxon>
        <taxon>Betaproteobacteria</taxon>
        <taxon>Burkholderiales</taxon>
        <taxon>Burkholderiaceae</taxon>
        <taxon>Paraburkholderia</taxon>
    </lineage>
</organism>
<dbReference type="InterPro" id="IPR050555">
    <property type="entry name" value="Bact_Solute-Bind_Prot2"/>
</dbReference>
<gene>
    <name evidence="6" type="ORF">AYM40_11910</name>
</gene>
<name>A0A160FKL8_9BURK</name>
<dbReference type="PANTHER" id="PTHR30036:SF1">
    <property type="entry name" value="D-XYLOSE-BINDING PERIPLASMIC PROTEIN"/>
    <property type="match status" value="1"/>
</dbReference>
<dbReference type="Proteomes" id="UP000076852">
    <property type="component" value="Chromosome 1"/>
</dbReference>
<dbReference type="InterPro" id="IPR028082">
    <property type="entry name" value="Peripla_BP_I"/>
</dbReference>
<comment type="subcellular location">
    <subcellularLocation>
        <location evidence="1">Periplasm</location>
    </subcellularLocation>
</comment>
<dbReference type="SUPFAM" id="SSF53822">
    <property type="entry name" value="Periplasmic binding protein-like I"/>
    <property type="match status" value="1"/>
</dbReference>
<evidence type="ECO:0000313" key="7">
    <source>
        <dbReference type="Proteomes" id="UP000076852"/>
    </source>
</evidence>
<evidence type="ECO:0000256" key="1">
    <source>
        <dbReference type="ARBA" id="ARBA00004418"/>
    </source>
</evidence>
<dbReference type="Gene3D" id="3.40.50.2300">
    <property type="match status" value="2"/>
</dbReference>
<feature type="region of interest" description="Disordered" evidence="4">
    <location>
        <begin position="378"/>
        <end position="397"/>
    </location>
</feature>
<feature type="domain" description="Periplasmic binding protein" evidence="5">
    <location>
        <begin position="100"/>
        <end position="317"/>
    </location>
</feature>
<dbReference type="AlphaFoldDB" id="A0A160FKL8"/>
<dbReference type="GO" id="GO:0030246">
    <property type="term" value="F:carbohydrate binding"/>
    <property type="evidence" value="ECO:0007669"/>
    <property type="project" value="TreeGrafter"/>
</dbReference>
<dbReference type="OrthoDB" id="9066846at2"/>
<evidence type="ECO:0000259" key="5">
    <source>
        <dbReference type="Pfam" id="PF13407"/>
    </source>
</evidence>
<reference evidence="6 7" key="1">
    <citation type="journal article" date="2016" name="Gene">
        <title>PacBio SMRT assembly of a complex multi-replicon genome reveals chlorocatechol degradative operon in a region of genome plasticity.</title>
        <authorList>
            <person name="Ricker N."/>
            <person name="Shen S.Y."/>
            <person name="Goordial J."/>
            <person name="Jin S."/>
            <person name="Fulthorpe R.R."/>
        </authorList>
    </citation>
    <scope>NUCLEOTIDE SEQUENCE [LARGE SCALE GENOMIC DNA]</scope>
    <source>
        <strain evidence="6 7">OLGA172</strain>
    </source>
</reference>
<keyword evidence="3" id="KW-0732">Signal</keyword>
<proteinExistence type="inferred from homology"/>
<dbReference type="RefSeq" id="WP_063496399.1">
    <property type="nucleotide sequence ID" value="NZ_CP014578.1"/>
</dbReference>
<evidence type="ECO:0000313" key="6">
    <source>
        <dbReference type="EMBL" id="ANB72989.1"/>
    </source>
</evidence>
<evidence type="ECO:0000256" key="4">
    <source>
        <dbReference type="SAM" id="MobiDB-lite"/>
    </source>
</evidence>
<evidence type="ECO:0000256" key="2">
    <source>
        <dbReference type="ARBA" id="ARBA00007639"/>
    </source>
</evidence>
<dbReference type="STRING" id="1804984.AYM40_11910"/>